<reference evidence="2 3" key="1">
    <citation type="submission" date="2023-08" db="EMBL/GenBank/DDBJ databases">
        <title>Black Yeasts Isolated from many extreme environments.</title>
        <authorList>
            <person name="Coleine C."/>
            <person name="Stajich J.E."/>
            <person name="Selbmann L."/>
        </authorList>
    </citation>
    <scope>NUCLEOTIDE SEQUENCE [LARGE SCALE GENOMIC DNA]</scope>
    <source>
        <strain evidence="2 3">CCFEE 5935</strain>
    </source>
</reference>
<dbReference type="RefSeq" id="XP_064656637.1">
    <property type="nucleotide sequence ID" value="XM_064804795.1"/>
</dbReference>
<gene>
    <name evidence="2" type="ORF">LTR77_007558</name>
</gene>
<feature type="compositionally biased region" description="Low complexity" evidence="1">
    <location>
        <begin position="508"/>
        <end position="525"/>
    </location>
</feature>
<dbReference type="Proteomes" id="UP001337655">
    <property type="component" value="Unassembled WGS sequence"/>
</dbReference>
<accession>A0AAV9P2E9</accession>
<feature type="compositionally biased region" description="Basic residues" evidence="1">
    <location>
        <begin position="45"/>
        <end position="57"/>
    </location>
</feature>
<feature type="compositionally biased region" description="Polar residues" evidence="1">
    <location>
        <begin position="461"/>
        <end position="497"/>
    </location>
</feature>
<feature type="region of interest" description="Disordered" evidence="1">
    <location>
        <begin position="612"/>
        <end position="715"/>
    </location>
</feature>
<evidence type="ECO:0000313" key="3">
    <source>
        <dbReference type="Proteomes" id="UP001337655"/>
    </source>
</evidence>
<keyword evidence="3" id="KW-1185">Reference proteome</keyword>
<organism evidence="2 3">
    <name type="scientific">Saxophila tyrrhenica</name>
    <dbReference type="NCBI Taxonomy" id="1690608"/>
    <lineage>
        <taxon>Eukaryota</taxon>
        <taxon>Fungi</taxon>
        <taxon>Dikarya</taxon>
        <taxon>Ascomycota</taxon>
        <taxon>Pezizomycotina</taxon>
        <taxon>Dothideomycetes</taxon>
        <taxon>Dothideomycetidae</taxon>
        <taxon>Mycosphaerellales</taxon>
        <taxon>Extremaceae</taxon>
        <taxon>Saxophila</taxon>
    </lineage>
</organism>
<feature type="compositionally biased region" description="Polar residues" evidence="1">
    <location>
        <begin position="236"/>
        <end position="257"/>
    </location>
</feature>
<name>A0AAV9P2E9_9PEZI</name>
<feature type="compositionally biased region" description="Polar residues" evidence="1">
    <location>
        <begin position="137"/>
        <end position="149"/>
    </location>
</feature>
<protein>
    <submittedName>
        <fullName evidence="2">Uncharacterized protein</fullName>
    </submittedName>
</protein>
<feature type="compositionally biased region" description="Low complexity" evidence="1">
    <location>
        <begin position="628"/>
        <end position="641"/>
    </location>
</feature>
<dbReference type="GeneID" id="89928894"/>
<feature type="compositionally biased region" description="Acidic residues" evidence="1">
    <location>
        <begin position="319"/>
        <end position="350"/>
    </location>
</feature>
<proteinExistence type="predicted"/>
<feature type="compositionally biased region" description="Polar residues" evidence="1">
    <location>
        <begin position="642"/>
        <end position="673"/>
    </location>
</feature>
<feature type="region of interest" description="Disordered" evidence="1">
    <location>
        <begin position="1"/>
        <end position="528"/>
    </location>
</feature>
<dbReference type="EMBL" id="JAVRRT010000012">
    <property type="protein sequence ID" value="KAK5166829.1"/>
    <property type="molecule type" value="Genomic_DNA"/>
</dbReference>
<feature type="compositionally biased region" description="Basic and acidic residues" evidence="1">
    <location>
        <begin position="82"/>
        <end position="100"/>
    </location>
</feature>
<evidence type="ECO:0000256" key="1">
    <source>
        <dbReference type="SAM" id="MobiDB-lite"/>
    </source>
</evidence>
<feature type="compositionally biased region" description="Polar residues" evidence="1">
    <location>
        <begin position="63"/>
        <end position="72"/>
    </location>
</feature>
<sequence>MPGTPSTQSGGGPQRAPLMRRESSQTSHSSRNNVASPGSGEHPLRGHAVKPAARHKGVILPRNHSSARNLQKLNRPAQAHHHAAEEGRRRQRSHEGDTEIRLPGSLDESRPPPMRRNMTAYQLPRNTSHSKLKKNLSHGQLTRLGSTKNLAGLTAKGPPSPGLKARKKRPKSEDFSHMEKDLHEQEVELARQRHERKGSGGKKVGFAVGSDEGDSEGEGLTEQMEGSGLQEDDWTDQSASASPYSTRQNTANNSRRTSMILDKPPDKAHSPLKAVTNQKEREESTYTESGLATESRPGLQQGEVLEQNGASESKPANGVEDDEEDEDEDDEEDADKDSEDEDEDEEEDDPPSPRSMPQVMKRGEVPAETSPPVPESAKVMQRSPLHAAKDHPSPATQRILSRGPSHNPAPALVSNVSAMDVAHSTQPSPAPSMRSSRSNIGEGSVEQDSGELVSRFLPSASHPSTGSGGNTAMNTPKTSNFHTPENESVLSSQQLDGSRSRLHLGAISPGSYSGSSGAATPSTARSRTELRMMNDKAMADREDQARLNPVIPAHVFDRRNETLKWQNVEDGPAANTAPMTPDLFQGRFKAINTELKVVQRFRDPIAESMARLKHQQGARFAQLRGHKPASQAQQTPSAQMAINRSASQRAKGKQPQSSNLSTSASPPKYSTSPAKPALAGSKSTTQLPRKAEARRGRVTFSETPPEVGEAAERDAGMGADAVARAMWGALYASTEG</sequence>
<comment type="caution">
    <text evidence="2">The sequence shown here is derived from an EMBL/GenBank/DDBJ whole genome shotgun (WGS) entry which is preliminary data.</text>
</comment>
<dbReference type="AlphaFoldDB" id="A0AAV9P2E9"/>
<feature type="compositionally biased region" description="Basic and acidic residues" evidence="1">
    <location>
        <begin position="171"/>
        <end position="192"/>
    </location>
</feature>
<evidence type="ECO:0000313" key="2">
    <source>
        <dbReference type="EMBL" id="KAK5166829.1"/>
    </source>
</evidence>
<feature type="compositionally biased region" description="Polar residues" evidence="1">
    <location>
        <begin position="24"/>
        <end position="36"/>
    </location>
</feature>